<dbReference type="InterPro" id="IPR014955">
    <property type="entry name" value="DUF1826"/>
</dbReference>
<dbReference type="STRING" id="1705394.SP60_07795"/>
<proteinExistence type="predicted"/>
<sequence>MLSTNPIHTTKPEFIHSIPLVSQHASQGESPTIFTDIYQEGVNIAIWKRNLPSETQGSVKKFLALNPKFQSEMIVTPQNIFSRVSESLDGVSGVNNLTKLKRDIAELADMFCCLFEIEQVGLRLQSLDSVMCPRFHVDRVPCRLVTTYQGVATEWLPHEAINHTKLGRGSNGLPDNISGLYKNHSDIQKLNYGDVALLKGTLWQENGDLGLVHRSPEIFSEENRLLLTLDFVQ</sequence>
<keyword evidence="2" id="KW-1185">Reference proteome</keyword>
<organism evidence="1 2">
    <name type="scientific">Candidatus Thioglobus autotrophicus</name>
    <dbReference type="NCBI Taxonomy" id="1705394"/>
    <lineage>
        <taxon>Bacteria</taxon>
        <taxon>Pseudomonadati</taxon>
        <taxon>Pseudomonadota</taxon>
        <taxon>Gammaproteobacteria</taxon>
        <taxon>Candidatus Pseudothioglobaceae</taxon>
        <taxon>Candidatus Thioglobus</taxon>
    </lineage>
</organism>
<evidence type="ECO:0000313" key="1">
    <source>
        <dbReference type="EMBL" id="ALE53097.1"/>
    </source>
</evidence>
<dbReference type="AlphaFoldDB" id="A0A0M4PA38"/>
<reference evidence="1 2" key="1">
    <citation type="journal article" date="2015" name="Genome Announc.">
        <title>Genome Sequence of 'Candidatus Thioglobus autotrophica' Strain EF1, a Chemoautotroph from the SUP05 Clade of Marine Gammaproteobacteria.</title>
        <authorList>
            <person name="Shah V."/>
            <person name="Morris R.M."/>
        </authorList>
    </citation>
    <scope>NUCLEOTIDE SEQUENCE [LARGE SCALE GENOMIC DNA]</scope>
    <source>
        <strain evidence="1 2">EF1</strain>
    </source>
</reference>
<dbReference type="PATRIC" id="fig|1705394.5.peg.1558"/>
<evidence type="ECO:0000313" key="2">
    <source>
        <dbReference type="Proteomes" id="UP000058020"/>
    </source>
</evidence>
<dbReference type="EMBL" id="CP010552">
    <property type="protein sequence ID" value="ALE53097.1"/>
    <property type="molecule type" value="Genomic_DNA"/>
</dbReference>
<name>A0A0M4PA38_9GAMM</name>
<dbReference type="RefSeq" id="WP_053952093.1">
    <property type="nucleotide sequence ID" value="NZ_CP010552.1"/>
</dbReference>
<accession>A0A0M4PA38</accession>
<dbReference type="Proteomes" id="UP000058020">
    <property type="component" value="Chromosome"/>
</dbReference>
<dbReference type="KEGG" id="tho:SP60_07795"/>
<protein>
    <submittedName>
        <fullName evidence="1">Succinylglutamate desuccinylase</fullName>
    </submittedName>
</protein>
<dbReference type="Pfam" id="PF08856">
    <property type="entry name" value="DUF1826"/>
    <property type="match status" value="1"/>
</dbReference>
<dbReference type="OrthoDB" id="5342505at2"/>
<gene>
    <name evidence="1" type="ORF">SP60_07795</name>
</gene>